<feature type="compositionally biased region" description="Polar residues" evidence="1">
    <location>
        <begin position="16"/>
        <end position="25"/>
    </location>
</feature>
<feature type="compositionally biased region" description="Low complexity" evidence="1">
    <location>
        <begin position="1"/>
        <end position="14"/>
    </location>
</feature>
<organism evidence="2 3">
    <name type="scientific">Mycena rosella</name>
    <name type="common">Pink bonnet</name>
    <name type="synonym">Agaricus rosellus</name>
    <dbReference type="NCBI Taxonomy" id="1033263"/>
    <lineage>
        <taxon>Eukaryota</taxon>
        <taxon>Fungi</taxon>
        <taxon>Dikarya</taxon>
        <taxon>Basidiomycota</taxon>
        <taxon>Agaricomycotina</taxon>
        <taxon>Agaricomycetes</taxon>
        <taxon>Agaricomycetidae</taxon>
        <taxon>Agaricales</taxon>
        <taxon>Marasmiineae</taxon>
        <taxon>Mycenaceae</taxon>
        <taxon>Mycena</taxon>
    </lineage>
</organism>
<evidence type="ECO:0000313" key="2">
    <source>
        <dbReference type="EMBL" id="KAJ7663040.1"/>
    </source>
</evidence>
<gene>
    <name evidence="2" type="ORF">B0H17DRAFT_1144145</name>
</gene>
<protein>
    <submittedName>
        <fullName evidence="2">Uncharacterized protein</fullName>
    </submittedName>
</protein>
<evidence type="ECO:0000256" key="1">
    <source>
        <dbReference type="SAM" id="MobiDB-lite"/>
    </source>
</evidence>
<feature type="region of interest" description="Disordered" evidence="1">
    <location>
        <begin position="1"/>
        <end position="35"/>
    </location>
</feature>
<dbReference type="Proteomes" id="UP001221757">
    <property type="component" value="Unassembled WGS sequence"/>
</dbReference>
<keyword evidence="3" id="KW-1185">Reference proteome</keyword>
<reference evidence="2" key="1">
    <citation type="submission" date="2023-03" db="EMBL/GenBank/DDBJ databases">
        <title>Massive genome expansion in bonnet fungi (Mycena s.s.) driven by repeated elements and novel gene families across ecological guilds.</title>
        <authorList>
            <consortium name="Lawrence Berkeley National Laboratory"/>
            <person name="Harder C.B."/>
            <person name="Miyauchi S."/>
            <person name="Viragh M."/>
            <person name="Kuo A."/>
            <person name="Thoen E."/>
            <person name="Andreopoulos B."/>
            <person name="Lu D."/>
            <person name="Skrede I."/>
            <person name="Drula E."/>
            <person name="Henrissat B."/>
            <person name="Morin E."/>
            <person name="Kohler A."/>
            <person name="Barry K."/>
            <person name="LaButti K."/>
            <person name="Morin E."/>
            <person name="Salamov A."/>
            <person name="Lipzen A."/>
            <person name="Mereny Z."/>
            <person name="Hegedus B."/>
            <person name="Baldrian P."/>
            <person name="Stursova M."/>
            <person name="Weitz H."/>
            <person name="Taylor A."/>
            <person name="Grigoriev I.V."/>
            <person name="Nagy L.G."/>
            <person name="Martin F."/>
            <person name="Kauserud H."/>
        </authorList>
    </citation>
    <scope>NUCLEOTIDE SEQUENCE</scope>
    <source>
        <strain evidence="2">CBHHK067</strain>
    </source>
</reference>
<proteinExistence type="predicted"/>
<comment type="caution">
    <text evidence="2">The sequence shown here is derived from an EMBL/GenBank/DDBJ whole genome shotgun (WGS) entry which is preliminary data.</text>
</comment>
<dbReference type="EMBL" id="JARKIE010000235">
    <property type="protein sequence ID" value="KAJ7663040.1"/>
    <property type="molecule type" value="Genomic_DNA"/>
</dbReference>
<accession>A0AAD7G613</accession>
<dbReference type="AlphaFoldDB" id="A0AAD7G613"/>
<sequence>MSSRSGNSASIASAPSVGNRTSSSTEGKRKGHTTASEHPALGLDLILSELSSTKALGAQVAWSCSSQIPLKAKCHLLDFLAERRCANFCRALTSALDTQLRPESLQLGSTLRDRVVAARSVQVRQNIYYDLPRRYCSYSPWRKKRQKPAGADSWRFWGTDTELRRDNPATQRAAGEGGVCGPWARVCVYGGPACGAGQARDEDGRRLVDIIGHVLRGLNLVGQRSTTCAFHPPSRANRFPGMFQDLYTFKTVRGPNLNAIGTHPPTPERIALKEMRSREGAMLLPVTTTITRSALCLEANKKAPLSAYITKTGCGPSTQHVHGYTPNLPSRLKPSGDSCGNWPEFAVEQRWGCISELLVSRFTTSALSRDDPLFSAMFSTLDEPVVTLETA</sequence>
<evidence type="ECO:0000313" key="3">
    <source>
        <dbReference type="Proteomes" id="UP001221757"/>
    </source>
</evidence>
<name>A0AAD7G613_MYCRO</name>